<dbReference type="Proteomes" id="UP000308197">
    <property type="component" value="Unassembled WGS sequence"/>
</dbReference>
<dbReference type="InParanoid" id="A0A5C3P020"/>
<reference evidence="1 2" key="1">
    <citation type="journal article" date="2019" name="Nat. Ecol. Evol.">
        <title>Megaphylogeny resolves global patterns of mushroom evolution.</title>
        <authorList>
            <person name="Varga T."/>
            <person name="Krizsan K."/>
            <person name="Foldi C."/>
            <person name="Dima B."/>
            <person name="Sanchez-Garcia M."/>
            <person name="Sanchez-Ramirez S."/>
            <person name="Szollosi G.J."/>
            <person name="Szarkandi J.G."/>
            <person name="Papp V."/>
            <person name="Albert L."/>
            <person name="Andreopoulos W."/>
            <person name="Angelini C."/>
            <person name="Antonin V."/>
            <person name="Barry K.W."/>
            <person name="Bougher N.L."/>
            <person name="Buchanan P."/>
            <person name="Buyck B."/>
            <person name="Bense V."/>
            <person name="Catcheside P."/>
            <person name="Chovatia M."/>
            <person name="Cooper J."/>
            <person name="Damon W."/>
            <person name="Desjardin D."/>
            <person name="Finy P."/>
            <person name="Geml J."/>
            <person name="Haridas S."/>
            <person name="Hughes K."/>
            <person name="Justo A."/>
            <person name="Karasinski D."/>
            <person name="Kautmanova I."/>
            <person name="Kiss B."/>
            <person name="Kocsube S."/>
            <person name="Kotiranta H."/>
            <person name="LaButti K.M."/>
            <person name="Lechner B.E."/>
            <person name="Liimatainen K."/>
            <person name="Lipzen A."/>
            <person name="Lukacs Z."/>
            <person name="Mihaltcheva S."/>
            <person name="Morgado L.N."/>
            <person name="Niskanen T."/>
            <person name="Noordeloos M.E."/>
            <person name="Ohm R.A."/>
            <person name="Ortiz-Santana B."/>
            <person name="Ovrebo C."/>
            <person name="Racz N."/>
            <person name="Riley R."/>
            <person name="Savchenko A."/>
            <person name="Shiryaev A."/>
            <person name="Soop K."/>
            <person name="Spirin V."/>
            <person name="Szebenyi C."/>
            <person name="Tomsovsky M."/>
            <person name="Tulloss R.E."/>
            <person name="Uehling J."/>
            <person name="Grigoriev I.V."/>
            <person name="Vagvolgyi C."/>
            <person name="Papp T."/>
            <person name="Martin F.M."/>
            <person name="Miettinen O."/>
            <person name="Hibbett D.S."/>
            <person name="Nagy L.G."/>
        </authorList>
    </citation>
    <scope>NUCLEOTIDE SEQUENCE [LARGE SCALE GENOMIC DNA]</scope>
    <source>
        <strain evidence="1 2">HHB13444</strain>
    </source>
</reference>
<organism evidence="1 2">
    <name type="scientific">Polyporus arcularius HHB13444</name>
    <dbReference type="NCBI Taxonomy" id="1314778"/>
    <lineage>
        <taxon>Eukaryota</taxon>
        <taxon>Fungi</taxon>
        <taxon>Dikarya</taxon>
        <taxon>Basidiomycota</taxon>
        <taxon>Agaricomycotina</taxon>
        <taxon>Agaricomycetes</taxon>
        <taxon>Polyporales</taxon>
        <taxon>Polyporaceae</taxon>
        <taxon>Polyporus</taxon>
    </lineage>
</organism>
<dbReference type="AlphaFoldDB" id="A0A5C3P020"/>
<gene>
    <name evidence="1" type="ORF">K466DRAFT_280553</name>
</gene>
<evidence type="ECO:0000313" key="1">
    <source>
        <dbReference type="EMBL" id="TFK82944.1"/>
    </source>
</evidence>
<protein>
    <submittedName>
        <fullName evidence="1">Uncharacterized protein</fullName>
    </submittedName>
</protein>
<accession>A0A5C3P020</accession>
<dbReference type="EMBL" id="ML211435">
    <property type="protein sequence ID" value="TFK82944.1"/>
    <property type="molecule type" value="Genomic_DNA"/>
</dbReference>
<keyword evidence="2" id="KW-1185">Reference proteome</keyword>
<sequence length="122" mass="13444">MVWLARSLPGAARSRSFFLRSQRARGLSPARSSPVHPPAPDPLLLRSPLPLAMSLKPETWNGLFLFLSTPPRPASLPRSLPLPLHFSSFILRSLGLQNRPSDPLTRSLFFSDSSDSDLSPES</sequence>
<proteinExistence type="predicted"/>
<name>A0A5C3P020_9APHY</name>
<evidence type="ECO:0000313" key="2">
    <source>
        <dbReference type="Proteomes" id="UP000308197"/>
    </source>
</evidence>